<dbReference type="EMBL" id="CP121208">
    <property type="protein sequence ID" value="WFM84098.1"/>
    <property type="molecule type" value="Genomic_DNA"/>
</dbReference>
<dbReference type="InterPro" id="IPR011991">
    <property type="entry name" value="ArsR-like_HTH"/>
</dbReference>
<name>A0ABY8FZZ9_9ACTO</name>
<dbReference type="Proteomes" id="UP001215216">
    <property type="component" value="Chromosome"/>
</dbReference>
<evidence type="ECO:0000313" key="3">
    <source>
        <dbReference type="Proteomes" id="UP001215216"/>
    </source>
</evidence>
<protein>
    <submittedName>
        <fullName evidence="2">Winged helix-turn-helix transcriptional regulator</fullName>
    </submittedName>
</protein>
<dbReference type="InterPro" id="IPR036388">
    <property type="entry name" value="WH-like_DNA-bd_sf"/>
</dbReference>
<organism evidence="2 3">
    <name type="scientific">Arcanobacterium canis</name>
    <dbReference type="NCBI Taxonomy" id="999183"/>
    <lineage>
        <taxon>Bacteria</taxon>
        <taxon>Bacillati</taxon>
        <taxon>Actinomycetota</taxon>
        <taxon>Actinomycetes</taxon>
        <taxon>Actinomycetales</taxon>
        <taxon>Actinomycetaceae</taxon>
        <taxon>Arcanobacterium</taxon>
    </lineage>
</organism>
<dbReference type="Pfam" id="PF12802">
    <property type="entry name" value="MarR_2"/>
    <property type="match status" value="1"/>
</dbReference>
<accession>A0ABY8FZZ9</accession>
<sequence>MSELGDSSTCDQVLRLIIEHGPISAGDLAKLLVLTPAAVRRHVSSLVTDGLITEHEVPKLGPAKRGRPSRKYVATQAGQAELAEGYSDIANAALAFVAHELGEEGIENFVDSRVNEIQKRYLPEVTKADSLIGRVESLAASLNKDGYATSLRSGGPRGIAIQLCQGHCPIQDVAAQFPGLCEAETRAFAHLLDVPIQRLSTLAGGAHVCTTNIPLGIPRKNLGA</sequence>
<keyword evidence="3" id="KW-1185">Reference proteome</keyword>
<gene>
    <name evidence="2" type="ORF">P7079_03750</name>
</gene>
<proteinExistence type="predicted"/>
<dbReference type="InterPro" id="IPR036390">
    <property type="entry name" value="WH_DNA-bd_sf"/>
</dbReference>
<dbReference type="CDD" id="cd00090">
    <property type="entry name" value="HTH_ARSR"/>
    <property type="match status" value="1"/>
</dbReference>
<evidence type="ECO:0000313" key="2">
    <source>
        <dbReference type="EMBL" id="WFM84098.1"/>
    </source>
</evidence>
<dbReference type="RefSeq" id="WP_278013493.1">
    <property type="nucleotide sequence ID" value="NZ_CP121208.1"/>
</dbReference>
<dbReference type="InterPro" id="IPR000835">
    <property type="entry name" value="HTH_MarR-typ"/>
</dbReference>
<reference evidence="2 3" key="1">
    <citation type="submission" date="2023-03" db="EMBL/GenBank/DDBJ databases">
        <title>Complete genome of Arcanobacterium canis strain DSM 25104 isolated in 2010 from a canine otitis externa in Germany.</title>
        <authorList>
            <person name="Borowiak M."/>
            <person name="Kreitlow A."/>
            <person name="Malorny B."/>
            <person name="Laemmler C."/>
            <person name="Prenger-Berninghoff E."/>
            <person name="Ploetz M."/>
            <person name="Abdulmawjood A."/>
        </authorList>
    </citation>
    <scope>NUCLEOTIDE SEQUENCE [LARGE SCALE GENOMIC DNA]</scope>
    <source>
        <strain evidence="2 3">DSM 25104</strain>
    </source>
</reference>
<evidence type="ECO:0000259" key="1">
    <source>
        <dbReference type="Pfam" id="PF12802"/>
    </source>
</evidence>
<dbReference type="SUPFAM" id="SSF46785">
    <property type="entry name" value="Winged helix' DNA-binding domain"/>
    <property type="match status" value="1"/>
</dbReference>
<feature type="domain" description="HTH marR-type" evidence="1">
    <location>
        <begin position="12"/>
        <end position="58"/>
    </location>
</feature>
<dbReference type="Gene3D" id="1.10.10.10">
    <property type="entry name" value="Winged helix-like DNA-binding domain superfamily/Winged helix DNA-binding domain"/>
    <property type="match status" value="1"/>
</dbReference>